<dbReference type="InterPro" id="IPR020084">
    <property type="entry name" value="NUDIX_hydrolase_CS"/>
</dbReference>
<feature type="region of interest" description="Disordered" evidence="2">
    <location>
        <begin position="144"/>
        <end position="199"/>
    </location>
</feature>
<keyword evidence="5" id="KW-1185">Reference proteome</keyword>
<feature type="region of interest" description="Disordered" evidence="2">
    <location>
        <begin position="82"/>
        <end position="115"/>
    </location>
</feature>
<feature type="non-terminal residue" evidence="4">
    <location>
        <position position="341"/>
    </location>
</feature>
<gene>
    <name evidence="4" type="ORF">CVT24_005899</name>
</gene>
<dbReference type="STRING" id="181874.A0A409WVD2"/>
<dbReference type="InParanoid" id="A0A409WVD2"/>
<evidence type="ECO:0000256" key="1">
    <source>
        <dbReference type="ARBA" id="ARBA00022801"/>
    </source>
</evidence>
<evidence type="ECO:0000259" key="3">
    <source>
        <dbReference type="Pfam" id="PF00293"/>
    </source>
</evidence>
<feature type="region of interest" description="Disordered" evidence="2">
    <location>
        <begin position="216"/>
        <end position="274"/>
    </location>
</feature>
<evidence type="ECO:0000256" key="2">
    <source>
        <dbReference type="SAM" id="MobiDB-lite"/>
    </source>
</evidence>
<dbReference type="Pfam" id="PF00293">
    <property type="entry name" value="NUDIX"/>
    <property type="match status" value="1"/>
</dbReference>
<dbReference type="SUPFAM" id="SSF55811">
    <property type="entry name" value="Nudix"/>
    <property type="match status" value="1"/>
</dbReference>
<dbReference type="EMBL" id="NHTK01005150">
    <property type="protein sequence ID" value="PPQ82495.1"/>
    <property type="molecule type" value="Genomic_DNA"/>
</dbReference>
<dbReference type="InterPro" id="IPR015797">
    <property type="entry name" value="NUDIX_hydrolase-like_dom_sf"/>
</dbReference>
<feature type="compositionally biased region" description="Basic residues" evidence="2">
    <location>
        <begin position="232"/>
        <end position="244"/>
    </location>
</feature>
<feature type="compositionally biased region" description="Pro residues" evidence="2">
    <location>
        <begin position="245"/>
        <end position="270"/>
    </location>
</feature>
<evidence type="ECO:0000313" key="5">
    <source>
        <dbReference type="Proteomes" id="UP000284842"/>
    </source>
</evidence>
<organism evidence="4 5">
    <name type="scientific">Panaeolus cyanescens</name>
    <dbReference type="NCBI Taxonomy" id="181874"/>
    <lineage>
        <taxon>Eukaryota</taxon>
        <taxon>Fungi</taxon>
        <taxon>Dikarya</taxon>
        <taxon>Basidiomycota</taxon>
        <taxon>Agaricomycotina</taxon>
        <taxon>Agaricomycetes</taxon>
        <taxon>Agaricomycetidae</taxon>
        <taxon>Agaricales</taxon>
        <taxon>Agaricineae</taxon>
        <taxon>Galeropsidaceae</taxon>
        <taxon>Panaeolus</taxon>
    </lineage>
</organism>
<feature type="domain" description="Nudix hydrolase" evidence="3">
    <location>
        <begin position="272"/>
        <end position="323"/>
    </location>
</feature>
<feature type="compositionally biased region" description="Basic and acidic residues" evidence="2">
    <location>
        <begin position="161"/>
        <end position="185"/>
    </location>
</feature>
<evidence type="ECO:0000313" key="4">
    <source>
        <dbReference type="EMBL" id="PPQ82495.1"/>
    </source>
</evidence>
<dbReference type="PROSITE" id="PS00893">
    <property type="entry name" value="NUDIX_BOX"/>
    <property type="match status" value="1"/>
</dbReference>
<dbReference type="CDD" id="cd02883">
    <property type="entry name" value="NUDIX_Hydrolase"/>
    <property type="match status" value="1"/>
</dbReference>
<protein>
    <recommendedName>
        <fullName evidence="3">Nudix hydrolase domain-containing protein</fullName>
    </recommendedName>
</protein>
<keyword evidence="1" id="KW-0378">Hydrolase</keyword>
<dbReference type="OrthoDB" id="10259236at2759"/>
<dbReference type="GO" id="GO:0016787">
    <property type="term" value="F:hydrolase activity"/>
    <property type="evidence" value="ECO:0007669"/>
    <property type="project" value="UniProtKB-KW"/>
</dbReference>
<proteinExistence type="predicted"/>
<accession>A0A409WVD2</accession>
<reference evidence="4 5" key="1">
    <citation type="journal article" date="2018" name="Evol. Lett.">
        <title>Horizontal gene cluster transfer increased hallucinogenic mushroom diversity.</title>
        <authorList>
            <person name="Reynolds H.T."/>
            <person name="Vijayakumar V."/>
            <person name="Gluck-Thaler E."/>
            <person name="Korotkin H.B."/>
            <person name="Matheny P.B."/>
            <person name="Slot J.C."/>
        </authorList>
    </citation>
    <scope>NUCLEOTIDE SEQUENCE [LARGE SCALE GENOMIC DNA]</scope>
    <source>
        <strain evidence="4 5">2629</strain>
    </source>
</reference>
<sequence length="341" mass="37679">MCIDITSHTACSPWVTPQPSTLLNPNTLILSFIQSYYIVSLSTLHWLSTRSTNELWEVPELVRELVTVTPVMCQLEEVQLTSFPSSSIPPPHSLLKPKTQDPRPKTQDSVMASPPYPTTQVLAGSFIISAGCVLFRFKDSEEGVSRRISISEEGEDGNGGSREEGVNARNNEEGVKAGDDENINKEDEEDVTVNGTSDRKSHDRFAVVDLSVDEITTSTSTSTSVQAAGSTRPHHRDPRPHPHPPHLPPPHPPHLPHSSRPPPSHPPHPHTNPNLQICILRHLTKPNVFILPKGRKDRGEPIERTAIRETYEETGYKCRLWPLRMATRAPPAPAPAEGGIN</sequence>
<name>A0A409WVD2_9AGAR</name>
<dbReference type="Gene3D" id="3.90.79.10">
    <property type="entry name" value="Nucleoside Triphosphate Pyrophosphohydrolase"/>
    <property type="match status" value="1"/>
</dbReference>
<dbReference type="AlphaFoldDB" id="A0A409WVD2"/>
<comment type="caution">
    <text evidence="4">The sequence shown here is derived from an EMBL/GenBank/DDBJ whole genome shotgun (WGS) entry which is preliminary data.</text>
</comment>
<dbReference type="InterPro" id="IPR000086">
    <property type="entry name" value="NUDIX_hydrolase_dom"/>
</dbReference>
<dbReference type="Proteomes" id="UP000284842">
    <property type="component" value="Unassembled WGS sequence"/>
</dbReference>